<evidence type="ECO:0000313" key="4">
    <source>
        <dbReference type="Proteomes" id="UP000030403"/>
    </source>
</evidence>
<dbReference type="SUPFAM" id="SSF88946">
    <property type="entry name" value="Sigma2 domain of RNA polymerase sigma factors"/>
    <property type="match status" value="1"/>
</dbReference>
<dbReference type="InterPro" id="IPR007627">
    <property type="entry name" value="RNA_pol_sigma70_r2"/>
</dbReference>
<dbReference type="STRING" id="1385511.GCA_000425225_00789"/>
<dbReference type="Gene3D" id="1.10.10.10">
    <property type="entry name" value="Winged helix-like DNA-binding domain superfamily/Winged helix DNA-binding domain"/>
    <property type="match status" value="1"/>
</dbReference>
<dbReference type="Pfam" id="PF04542">
    <property type="entry name" value="Sigma70_r2"/>
    <property type="match status" value="1"/>
</dbReference>
<dbReference type="eggNOG" id="COG1595">
    <property type="taxonomic scope" value="Bacteria"/>
</dbReference>
<accession>A0A0A5GJD6</accession>
<dbReference type="EMBL" id="AVPF01000003">
    <property type="protein sequence ID" value="KGX91265.1"/>
    <property type="molecule type" value="Genomic_DNA"/>
</dbReference>
<dbReference type="Gene3D" id="1.10.1740.10">
    <property type="match status" value="1"/>
</dbReference>
<protein>
    <recommendedName>
        <fullName evidence="5">RNA polymerase sigma-70 region 2 domain-containing protein</fullName>
    </recommendedName>
</protein>
<evidence type="ECO:0000313" key="3">
    <source>
        <dbReference type="EMBL" id="KGX91265.1"/>
    </source>
</evidence>
<feature type="domain" description="RNA polymerase sigma-70 region 2" evidence="1">
    <location>
        <begin position="15"/>
        <end position="61"/>
    </location>
</feature>
<dbReference type="GO" id="GO:0003677">
    <property type="term" value="F:DNA binding"/>
    <property type="evidence" value="ECO:0007669"/>
    <property type="project" value="InterPro"/>
</dbReference>
<sequence>MIHNLINRLGIMDPHKEFFQEGVLALWEVSQTYDEKKGKRSTFTYFIIRNRLISLIRKKNRKQEQIEEIMVKSTNEATIGPHEFEWDPYLYQEIISKLSKNQRKWFDGFVIEDLSIKEIALREQVTVDAVKNWGRLAKRKLMKEPVVLAYLEI</sequence>
<dbReference type="GO" id="GO:0006352">
    <property type="term" value="P:DNA-templated transcription initiation"/>
    <property type="evidence" value="ECO:0007669"/>
    <property type="project" value="InterPro"/>
</dbReference>
<dbReference type="InterPro" id="IPR014284">
    <property type="entry name" value="RNA_pol_sigma-70_dom"/>
</dbReference>
<dbReference type="GO" id="GO:0016987">
    <property type="term" value="F:sigma factor activity"/>
    <property type="evidence" value="ECO:0007669"/>
    <property type="project" value="InterPro"/>
</dbReference>
<dbReference type="NCBIfam" id="TIGR02937">
    <property type="entry name" value="sigma70-ECF"/>
    <property type="match status" value="1"/>
</dbReference>
<feature type="domain" description="RNA polymerase sigma factor 70 region 4 type 2" evidence="2">
    <location>
        <begin position="91"/>
        <end position="141"/>
    </location>
</feature>
<dbReference type="InterPro" id="IPR013324">
    <property type="entry name" value="RNA_pol_sigma_r3/r4-like"/>
</dbReference>
<dbReference type="InterPro" id="IPR036388">
    <property type="entry name" value="WH-like_DNA-bd_sf"/>
</dbReference>
<dbReference type="SUPFAM" id="SSF88659">
    <property type="entry name" value="Sigma3 and sigma4 domains of RNA polymerase sigma factors"/>
    <property type="match status" value="1"/>
</dbReference>
<evidence type="ECO:0008006" key="5">
    <source>
        <dbReference type="Google" id="ProtNLM"/>
    </source>
</evidence>
<name>A0A0A5GJD6_9BACI</name>
<dbReference type="InterPro" id="IPR013249">
    <property type="entry name" value="RNA_pol_sigma70_r4_t2"/>
</dbReference>
<comment type="caution">
    <text evidence="3">The sequence shown here is derived from an EMBL/GenBank/DDBJ whole genome shotgun (WGS) entry which is preliminary data.</text>
</comment>
<evidence type="ECO:0000259" key="1">
    <source>
        <dbReference type="Pfam" id="PF04542"/>
    </source>
</evidence>
<dbReference type="Pfam" id="PF08281">
    <property type="entry name" value="Sigma70_r4_2"/>
    <property type="match status" value="1"/>
</dbReference>
<dbReference type="InterPro" id="IPR013325">
    <property type="entry name" value="RNA_pol_sigma_r2"/>
</dbReference>
<dbReference type="AlphaFoldDB" id="A0A0A5GJD6"/>
<gene>
    <name evidence="3" type="ORF">N783_11155</name>
</gene>
<dbReference type="Proteomes" id="UP000030403">
    <property type="component" value="Unassembled WGS sequence"/>
</dbReference>
<organism evidence="3 4">
    <name type="scientific">Pontibacillus marinus BH030004 = DSM 16465</name>
    <dbReference type="NCBI Taxonomy" id="1385511"/>
    <lineage>
        <taxon>Bacteria</taxon>
        <taxon>Bacillati</taxon>
        <taxon>Bacillota</taxon>
        <taxon>Bacilli</taxon>
        <taxon>Bacillales</taxon>
        <taxon>Bacillaceae</taxon>
        <taxon>Pontibacillus</taxon>
    </lineage>
</organism>
<reference evidence="3 4" key="1">
    <citation type="submission" date="2013-08" db="EMBL/GenBank/DDBJ databases">
        <authorList>
            <person name="Huang J."/>
            <person name="Wang G."/>
        </authorList>
    </citation>
    <scope>NUCLEOTIDE SEQUENCE [LARGE SCALE GENOMIC DNA]</scope>
    <source>
        <strain evidence="3 4">BH030004</strain>
    </source>
</reference>
<evidence type="ECO:0000259" key="2">
    <source>
        <dbReference type="Pfam" id="PF08281"/>
    </source>
</evidence>
<proteinExistence type="predicted"/>
<keyword evidence="4" id="KW-1185">Reference proteome</keyword>